<comment type="catalytic activity">
    <reaction evidence="9 10">
        <text>XTP + H2O = XMP + diphosphate + H(+)</text>
        <dbReference type="Rhea" id="RHEA:28610"/>
        <dbReference type="ChEBI" id="CHEBI:15377"/>
        <dbReference type="ChEBI" id="CHEBI:15378"/>
        <dbReference type="ChEBI" id="CHEBI:33019"/>
        <dbReference type="ChEBI" id="CHEBI:57464"/>
        <dbReference type="ChEBI" id="CHEBI:61314"/>
        <dbReference type="EC" id="3.6.1.66"/>
    </reaction>
</comment>
<gene>
    <name evidence="12" type="primary">rdgB</name>
    <name evidence="12" type="ORF">HJ588_08930</name>
</gene>
<evidence type="ECO:0000256" key="1">
    <source>
        <dbReference type="ARBA" id="ARBA00008023"/>
    </source>
</evidence>
<dbReference type="PANTHER" id="PTHR11067">
    <property type="entry name" value="INOSINE TRIPHOSPHATE PYROPHOSPHATASE/HAM1 PROTEIN"/>
    <property type="match status" value="1"/>
</dbReference>
<dbReference type="NCBIfam" id="TIGR00042">
    <property type="entry name" value="RdgB/HAM1 family non-canonical purine NTP pyrophosphatase"/>
    <property type="match status" value="1"/>
</dbReference>
<comment type="cofactor">
    <cofactor evidence="10">
        <name>Mg(2+)</name>
        <dbReference type="ChEBI" id="CHEBI:18420"/>
    </cofactor>
    <text evidence="10">Binds 1 Mg(2+) ion per subunit.</text>
</comment>
<evidence type="ECO:0000256" key="6">
    <source>
        <dbReference type="ARBA" id="ARBA00022842"/>
    </source>
</evidence>
<organism evidence="12 13">
    <name type="scientific">Flexivirga aerilata</name>
    <dbReference type="NCBI Taxonomy" id="1656889"/>
    <lineage>
        <taxon>Bacteria</taxon>
        <taxon>Bacillati</taxon>
        <taxon>Actinomycetota</taxon>
        <taxon>Actinomycetes</taxon>
        <taxon>Micrococcales</taxon>
        <taxon>Dermacoccaceae</taxon>
        <taxon>Flexivirga</taxon>
    </lineage>
</organism>
<comment type="caution">
    <text evidence="10">Lacks conserved residue(s) required for the propagation of feature annotation.</text>
</comment>
<evidence type="ECO:0000256" key="7">
    <source>
        <dbReference type="ARBA" id="ARBA00023080"/>
    </source>
</evidence>
<dbReference type="EC" id="3.6.1.66" evidence="10"/>
<dbReference type="GO" id="GO:0009146">
    <property type="term" value="P:purine nucleoside triphosphate catabolic process"/>
    <property type="evidence" value="ECO:0007669"/>
    <property type="project" value="UniProtKB-UniRule"/>
</dbReference>
<feature type="binding site" evidence="10">
    <location>
        <position position="179"/>
    </location>
    <ligand>
        <name>substrate</name>
    </ligand>
</feature>
<feature type="binding site" evidence="10">
    <location>
        <begin position="157"/>
        <end position="160"/>
    </location>
    <ligand>
        <name>substrate</name>
    </ligand>
</feature>
<dbReference type="AlphaFoldDB" id="A0A849AG66"/>
<dbReference type="GO" id="GO:0046872">
    <property type="term" value="F:metal ion binding"/>
    <property type="evidence" value="ECO:0007669"/>
    <property type="project" value="UniProtKB-KW"/>
</dbReference>
<evidence type="ECO:0000256" key="10">
    <source>
        <dbReference type="HAMAP-Rule" id="MF_01405"/>
    </source>
</evidence>
<feature type="binding site" evidence="10">
    <location>
        <begin position="8"/>
        <end position="13"/>
    </location>
    <ligand>
        <name>substrate</name>
    </ligand>
</feature>
<comment type="catalytic activity">
    <reaction evidence="10">
        <text>ITP + H2O = IMP + diphosphate + H(+)</text>
        <dbReference type="Rhea" id="RHEA:29399"/>
        <dbReference type="ChEBI" id="CHEBI:15377"/>
        <dbReference type="ChEBI" id="CHEBI:15378"/>
        <dbReference type="ChEBI" id="CHEBI:33019"/>
        <dbReference type="ChEBI" id="CHEBI:58053"/>
        <dbReference type="ChEBI" id="CHEBI:61402"/>
        <dbReference type="EC" id="3.6.1.66"/>
    </reaction>
</comment>
<name>A0A849AG66_9MICO</name>
<dbReference type="EMBL" id="JABENB010000001">
    <property type="protein sequence ID" value="NNG39399.1"/>
    <property type="molecule type" value="Genomic_DNA"/>
</dbReference>
<dbReference type="InterPro" id="IPR029001">
    <property type="entry name" value="ITPase-like_fam"/>
</dbReference>
<evidence type="ECO:0000313" key="12">
    <source>
        <dbReference type="EMBL" id="NNG39399.1"/>
    </source>
</evidence>
<dbReference type="InterPro" id="IPR020922">
    <property type="entry name" value="dITP/XTP_pyrophosphatase"/>
</dbReference>
<accession>A0A849AG66</accession>
<dbReference type="GO" id="GO:0035870">
    <property type="term" value="F:dITP diphosphatase activity"/>
    <property type="evidence" value="ECO:0007669"/>
    <property type="project" value="UniProtKB-UniRule"/>
</dbReference>
<dbReference type="GO" id="GO:0017111">
    <property type="term" value="F:ribonucleoside triphosphate phosphatase activity"/>
    <property type="evidence" value="ECO:0007669"/>
    <property type="project" value="InterPro"/>
</dbReference>
<dbReference type="InterPro" id="IPR002637">
    <property type="entry name" value="RdgB/HAM1"/>
</dbReference>
<dbReference type="GO" id="GO:0036220">
    <property type="term" value="F:ITP diphosphatase activity"/>
    <property type="evidence" value="ECO:0007669"/>
    <property type="project" value="UniProtKB-UniRule"/>
</dbReference>
<dbReference type="HAMAP" id="MF_01405">
    <property type="entry name" value="Non_canon_purine_NTPase"/>
    <property type="match status" value="1"/>
</dbReference>
<dbReference type="FunFam" id="3.90.950.10:FF:000001">
    <property type="entry name" value="dITP/XTP pyrophosphatase"/>
    <property type="match status" value="1"/>
</dbReference>
<keyword evidence="3 10" id="KW-0479">Metal-binding</keyword>
<dbReference type="GO" id="GO:0000166">
    <property type="term" value="F:nucleotide binding"/>
    <property type="evidence" value="ECO:0007669"/>
    <property type="project" value="UniProtKB-KW"/>
</dbReference>
<comment type="caution">
    <text evidence="12">The sequence shown here is derived from an EMBL/GenBank/DDBJ whole genome shotgun (WGS) entry which is preliminary data.</text>
</comment>
<evidence type="ECO:0000256" key="5">
    <source>
        <dbReference type="ARBA" id="ARBA00022801"/>
    </source>
</evidence>
<feature type="binding site" evidence="10">
    <location>
        <position position="74"/>
    </location>
    <ligand>
        <name>Mg(2+)</name>
        <dbReference type="ChEBI" id="CHEBI:18420"/>
    </ligand>
</feature>
<comment type="catalytic activity">
    <reaction evidence="8 10">
        <text>dITP + H2O = dIMP + diphosphate + H(+)</text>
        <dbReference type="Rhea" id="RHEA:28342"/>
        <dbReference type="ChEBI" id="CHEBI:15377"/>
        <dbReference type="ChEBI" id="CHEBI:15378"/>
        <dbReference type="ChEBI" id="CHEBI:33019"/>
        <dbReference type="ChEBI" id="CHEBI:61194"/>
        <dbReference type="ChEBI" id="CHEBI:61382"/>
        <dbReference type="EC" id="3.6.1.66"/>
    </reaction>
</comment>
<evidence type="ECO:0000256" key="2">
    <source>
        <dbReference type="ARBA" id="ARBA00011738"/>
    </source>
</evidence>
<feature type="binding site" evidence="10">
    <location>
        <begin position="184"/>
        <end position="185"/>
    </location>
    <ligand>
        <name>substrate</name>
    </ligand>
</feature>
<dbReference type="GO" id="GO:0009117">
    <property type="term" value="P:nucleotide metabolic process"/>
    <property type="evidence" value="ECO:0007669"/>
    <property type="project" value="UniProtKB-KW"/>
</dbReference>
<comment type="subunit">
    <text evidence="2 10">Homodimer.</text>
</comment>
<evidence type="ECO:0000256" key="8">
    <source>
        <dbReference type="ARBA" id="ARBA00051875"/>
    </source>
</evidence>
<keyword evidence="13" id="KW-1185">Reference proteome</keyword>
<evidence type="ECO:0000313" key="13">
    <source>
        <dbReference type="Proteomes" id="UP000557772"/>
    </source>
</evidence>
<comment type="similarity">
    <text evidence="1 10 11">Belongs to the HAM1 NTPase family.</text>
</comment>
<comment type="function">
    <text evidence="10">Pyrophosphatase that catalyzes the hydrolysis of nucleoside triphosphates to their monophosphate derivatives, with a high preference for the non-canonical purine nucleotides XTP (xanthosine triphosphate), dITP (deoxyinosine triphosphate) and ITP. Seems to function as a house-cleaning enzyme that removes non-canonical purine nucleotides from the nucleotide pool, thus preventing their incorporation into DNA/RNA and avoiding chromosomal lesions.</text>
</comment>
<keyword evidence="4 10" id="KW-0547">Nucleotide-binding</keyword>
<feature type="binding site" evidence="10">
    <location>
        <position position="75"/>
    </location>
    <ligand>
        <name>substrate</name>
    </ligand>
</feature>
<dbReference type="RefSeq" id="WP_171154116.1">
    <property type="nucleotide sequence ID" value="NZ_JABENB010000001.1"/>
</dbReference>
<dbReference type="GO" id="GO:0036222">
    <property type="term" value="F:XTP diphosphatase activity"/>
    <property type="evidence" value="ECO:0007669"/>
    <property type="project" value="UniProtKB-UniRule"/>
</dbReference>
<keyword evidence="6 10" id="KW-0460">Magnesium</keyword>
<protein>
    <recommendedName>
        <fullName evidence="10">dITP/XTP pyrophosphatase</fullName>
        <ecNumber evidence="10">3.6.1.66</ecNumber>
    </recommendedName>
    <alternativeName>
        <fullName evidence="10">Non-canonical purine NTP pyrophosphatase</fullName>
    </alternativeName>
    <alternativeName>
        <fullName evidence="10">Non-standard purine NTP pyrophosphatase</fullName>
    </alternativeName>
    <alternativeName>
        <fullName evidence="10">Nucleoside-triphosphate diphosphatase</fullName>
    </alternativeName>
    <alternativeName>
        <fullName evidence="10">Nucleoside-triphosphate pyrophosphatase</fullName>
        <shortName evidence="10">NTPase</shortName>
    </alternativeName>
</protein>
<keyword evidence="7 10" id="KW-0546">Nucleotide metabolism</keyword>
<keyword evidence="5 10" id="KW-0378">Hydrolase</keyword>
<sequence>MREVVLATRNAGKLREMQEIVASVPELAGVKVVSVASFEDVDDVVETGVTFEENAALKAHAVAKATGLPAIADDSGLAVDVLGGCPGVFSARWSGAHGADQANIDLLLAQTGDVDAERLAAHFVCCVVLALPDGTERVRFGELHGRLTRDQRGAGGFGYDPIFELPDGRTLAELDSQEKNAISHRAKALHALRADLAEVLTGS</sequence>
<dbReference type="Proteomes" id="UP000557772">
    <property type="component" value="Unassembled WGS sequence"/>
</dbReference>
<dbReference type="Gene3D" id="3.90.950.10">
    <property type="match status" value="1"/>
</dbReference>
<reference evidence="12 13" key="1">
    <citation type="submission" date="2020-05" db="EMBL/GenBank/DDBJ databases">
        <title>Flexivirga sp. ID2601S isolated from air conditioner.</title>
        <authorList>
            <person name="Kim D.H."/>
        </authorList>
    </citation>
    <scope>NUCLEOTIDE SEQUENCE [LARGE SCALE GENOMIC DNA]</scope>
    <source>
        <strain evidence="12 13">ID2601S</strain>
    </source>
</reference>
<dbReference type="PANTHER" id="PTHR11067:SF9">
    <property type="entry name" value="INOSINE TRIPHOSPHATE PYROPHOSPHATASE"/>
    <property type="match status" value="1"/>
</dbReference>
<dbReference type="Pfam" id="PF01725">
    <property type="entry name" value="Ham1p_like"/>
    <property type="match status" value="1"/>
</dbReference>
<evidence type="ECO:0000256" key="11">
    <source>
        <dbReference type="RuleBase" id="RU003781"/>
    </source>
</evidence>
<evidence type="ECO:0000256" key="9">
    <source>
        <dbReference type="ARBA" id="ARBA00052017"/>
    </source>
</evidence>
<proteinExistence type="inferred from homology"/>
<dbReference type="GO" id="GO:0005829">
    <property type="term" value="C:cytosol"/>
    <property type="evidence" value="ECO:0007669"/>
    <property type="project" value="TreeGrafter"/>
</dbReference>
<evidence type="ECO:0000256" key="4">
    <source>
        <dbReference type="ARBA" id="ARBA00022741"/>
    </source>
</evidence>
<evidence type="ECO:0000256" key="3">
    <source>
        <dbReference type="ARBA" id="ARBA00022723"/>
    </source>
</evidence>
<dbReference type="SUPFAM" id="SSF52972">
    <property type="entry name" value="ITPase-like"/>
    <property type="match status" value="1"/>
</dbReference>
<dbReference type="CDD" id="cd00515">
    <property type="entry name" value="HAM1"/>
    <property type="match status" value="1"/>
</dbReference>
<feature type="active site" description="Proton acceptor" evidence="10">
    <location>
        <position position="74"/>
    </location>
</feature>